<dbReference type="InterPro" id="IPR036291">
    <property type="entry name" value="NAD(P)-bd_dom_sf"/>
</dbReference>
<dbReference type="InterPro" id="IPR013328">
    <property type="entry name" value="6PGD_dom2"/>
</dbReference>
<comment type="catalytic activity">
    <reaction evidence="8 9">
        <text>(R)-pantoate + NADP(+) = 2-dehydropantoate + NADPH + H(+)</text>
        <dbReference type="Rhea" id="RHEA:16233"/>
        <dbReference type="ChEBI" id="CHEBI:11561"/>
        <dbReference type="ChEBI" id="CHEBI:15378"/>
        <dbReference type="ChEBI" id="CHEBI:15980"/>
        <dbReference type="ChEBI" id="CHEBI:57783"/>
        <dbReference type="ChEBI" id="CHEBI:58349"/>
        <dbReference type="EC" id="1.1.1.169"/>
    </reaction>
</comment>
<evidence type="ECO:0000256" key="1">
    <source>
        <dbReference type="ARBA" id="ARBA00004994"/>
    </source>
</evidence>
<evidence type="ECO:0000259" key="10">
    <source>
        <dbReference type="Pfam" id="PF02558"/>
    </source>
</evidence>
<evidence type="ECO:0000256" key="9">
    <source>
        <dbReference type="RuleBase" id="RU362068"/>
    </source>
</evidence>
<protein>
    <recommendedName>
        <fullName evidence="4 9">2-dehydropantoate 2-reductase</fullName>
        <ecNumber evidence="3 9">1.1.1.169</ecNumber>
    </recommendedName>
    <alternativeName>
        <fullName evidence="7 9">Ketopantoate reductase</fullName>
    </alternativeName>
</protein>
<feature type="domain" description="Ketopantoate reductase N-terminal" evidence="10">
    <location>
        <begin position="4"/>
        <end position="156"/>
    </location>
</feature>
<dbReference type="PANTHER" id="PTHR21708:SF26">
    <property type="entry name" value="2-DEHYDROPANTOATE 2-REDUCTASE"/>
    <property type="match status" value="1"/>
</dbReference>
<dbReference type="EMBL" id="NXFY01000023">
    <property type="protein sequence ID" value="PHO17123.1"/>
    <property type="molecule type" value="Genomic_DNA"/>
</dbReference>
<evidence type="ECO:0000256" key="6">
    <source>
        <dbReference type="ARBA" id="ARBA00023002"/>
    </source>
</evidence>
<dbReference type="EC" id="1.1.1.169" evidence="3 9"/>
<dbReference type="GO" id="GO:0008677">
    <property type="term" value="F:2-dehydropantoate 2-reductase activity"/>
    <property type="evidence" value="ECO:0007669"/>
    <property type="project" value="UniProtKB-EC"/>
</dbReference>
<dbReference type="KEGG" id="amol:AMOL_0272"/>
<dbReference type="NCBIfam" id="TIGR00745">
    <property type="entry name" value="apbA_panE"/>
    <property type="match status" value="1"/>
</dbReference>
<evidence type="ECO:0000256" key="4">
    <source>
        <dbReference type="ARBA" id="ARBA00019465"/>
    </source>
</evidence>
<comment type="pathway">
    <text evidence="1 9">Cofactor biosynthesis; (R)-pantothenate biosynthesis; (R)-pantoate from 3-methyl-2-oxobutanoate: step 2/2.</text>
</comment>
<reference evidence="12 15" key="2">
    <citation type="submission" date="2018-08" db="EMBL/GenBank/DDBJ databases">
        <title>Complete genome of the Arcobacter molluscorum type strain LMG 25693.</title>
        <authorList>
            <person name="Miller W.G."/>
            <person name="Yee E."/>
            <person name="Bono J.L."/>
        </authorList>
    </citation>
    <scope>NUCLEOTIDE SEQUENCE [LARGE SCALE GENOMIC DNA]</scope>
    <source>
        <strain evidence="12 15">CECT 7696</strain>
    </source>
</reference>
<evidence type="ECO:0000256" key="3">
    <source>
        <dbReference type="ARBA" id="ARBA00013014"/>
    </source>
</evidence>
<dbReference type="Pfam" id="PF02558">
    <property type="entry name" value="ApbA"/>
    <property type="match status" value="1"/>
</dbReference>
<sequence length="317" mass="35870">MKFIIIGAGGVGSFYGVKLKMIGHNVTFIARNDNLEYLKNNKLKLTHPDFLFEDYVDVISIEELDKIDPSMIDAIFIATKSMSTKLISKTLAKWIQHTHDVPYFISLQNGVENEDRMCEYLPKDKVIGGLTRLIAAHIIKIGEVESVGEVQTILGAVFPDKKNNDFLEILKKQLDKTNTTTILTNNIKLELWKKLIINNGVNAICALLEEKSGTLINDEKVSVLIYNLMKEAAIASHVVGVNISEDDANEMFELMKNFESIIPSMWMDKKNNRDLELDDICGVVIKNCEKQGIDASYTRTISTVLEYQYKKQKNSEK</sequence>
<keyword evidence="14" id="KW-1185">Reference proteome</keyword>
<evidence type="ECO:0000313" key="14">
    <source>
        <dbReference type="Proteomes" id="UP000221222"/>
    </source>
</evidence>
<evidence type="ECO:0000256" key="8">
    <source>
        <dbReference type="ARBA" id="ARBA00048793"/>
    </source>
</evidence>
<dbReference type="Proteomes" id="UP000262712">
    <property type="component" value="Chromosome"/>
</dbReference>
<dbReference type="Gene3D" id="3.40.50.720">
    <property type="entry name" value="NAD(P)-binding Rossmann-like Domain"/>
    <property type="match status" value="1"/>
</dbReference>
<dbReference type="AlphaFoldDB" id="A0A2G1DF67"/>
<dbReference type="InterPro" id="IPR051402">
    <property type="entry name" value="KPR-Related"/>
</dbReference>
<proteinExistence type="inferred from homology"/>
<dbReference type="Gene3D" id="1.10.1040.10">
    <property type="entry name" value="N-(1-d-carboxylethyl)-l-norvaline Dehydrogenase, domain 2"/>
    <property type="match status" value="1"/>
</dbReference>
<dbReference type="PANTHER" id="PTHR21708">
    <property type="entry name" value="PROBABLE 2-DEHYDROPANTOATE 2-REDUCTASE"/>
    <property type="match status" value="1"/>
</dbReference>
<evidence type="ECO:0000313" key="15">
    <source>
        <dbReference type="Proteomes" id="UP000262712"/>
    </source>
</evidence>
<name>A0A2G1DF67_9BACT</name>
<reference evidence="13 14" key="1">
    <citation type="submission" date="2017-09" db="EMBL/GenBank/DDBJ databases">
        <title>Arcobacter canalis sp. nov., a new species isolated from a water canal contaminated with urban sewage.</title>
        <authorList>
            <person name="Perez-Cataluna A."/>
            <person name="Salas-Masso N."/>
            <person name="Figueras M.J."/>
        </authorList>
    </citation>
    <scope>NUCLEOTIDE SEQUENCE [LARGE SCALE GENOMIC DNA]</scope>
    <source>
        <strain evidence="13 14">F98-3</strain>
    </source>
</reference>
<dbReference type="UniPathway" id="UPA00028">
    <property type="reaction ID" value="UER00004"/>
</dbReference>
<dbReference type="InterPro" id="IPR013752">
    <property type="entry name" value="KPA_reductase"/>
</dbReference>
<keyword evidence="6 9" id="KW-0560">Oxidoreductase</keyword>
<keyword evidence="9" id="KW-0566">Pantothenate biosynthesis</keyword>
<dbReference type="RefSeq" id="WP_099343355.1">
    <property type="nucleotide sequence ID" value="NZ_CP032098.1"/>
</dbReference>
<dbReference type="SUPFAM" id="SSF48179">
    <property type="entry name" value="6-phosphogluconate dehydrogenase C-terminal domain-like"/>
    <property type="match status" value="1"/>
</dbReference>
<dbReference type="GO" id="GO:0005737">
    <property type="term" value="C:cytoplasm"/>
    <property type="evidence" value="ECO:0007669"/>
    <property type="project" value="TreeGrafter"/>
</dbReference>
<dbReference type="Pfam" id="PF08546">
    <property type="entry name" value="ApbA_C"/>
    <property type="match status" value="1"/>
</dbReference>
<dbReference type="InterPro" id="IPR003710">
    <property type="entry name" value="ApbA"/>
</dbReference>
<gene>
    <name evidence="12" type="primary">panE</name>
    <name evidence="12" type="ORF">AMOL_0272</name>
    <name evidence="13" type="ORF">CPU12_11950</name>
</gene>
<evidence type="ECO:0000256" key="7">
    <source>
        <dbReference type="ARBA" id="ARBA00032024"/>
    </source>
</evidence>
<evidence type="ECO:0000259" key="11">
    <source>
        <dbReference type="Pfam" id="PF08546"/>
    </source>
</evidence>
<evidence type="ECO:0000256" key="2">
    <source>
        <dbReference type="ARBA" id="ARBA00007870"/>
    </source>
</evidence>
<feature type="domain" description="Ketopantoate reductase C-terminal" evidence="11">
    <location>
        <begin position="186"/>
        <end position="305"/>
    </location>
</feature>
<accession>A0A2G1DF67</accession>
<dbReference type="Proteomes" id="UP000221222">
    <property type="component" value="Unassembled WGS sequence"/>
</dbReference>
<dbReference type="GO" id="GO:0015940">
    <property type="term" value="P:pantothenate biosynthetic process"/>
    <property type="evidence" value="ECO:0007669"/>
    <property type="project" value="UniProtKB-UniPathway"/>
</dbReference>
<evidence type="ECO:0000256" key="5">
    <source>
        <dbReference type="ARBA" id="ARBA00022857"/>
    </source>
</evidence>
<dbReference type="InterPro" id="IPR013332">
    <property type="entry name" value="KPR_N"/>
</dbReference>
<keyword evidence="5 9" id="KW-0521">NADP</keyword>
<dbReference type="EMBL" id="CP032098">
    <property type="protein sequence ID" value="AXX91288.1"/>
    <property type="molecule type" value="Genomic_DNA"/>
</dbReference>
<dbReference type="InterPro" id="IPR008927">
    <property type="entry name" value="6-PGluconate_DH-like_C_sf"/>
</dbReference>
<organism evidence="13 14">
    <name type="scientific">Malaciobacter molluscorum LMG 25693</name>
    <dbReference type="NCBI Taxonomy" id="870501"/>
    <lineage>
        <taxon>Bacteria</taxon>
        <taxon>Pseudomonadati</taxon>
        <taxon>Campylobacterota</taxon>
        <taxon>Epsilonproteobacteria</taxon>
        <taxon>Campylobacterales</taxon>
        <taxon>Arcobacteraceae</taxon>
        <taxon>Malaciobacter</taxon>
    </lineage>
</organism>
<comment type="function">
    <text evidence="9">Catalyzes the NADPH-dependent reduction of ketopantoate into pantoic acid.</text>
</comment>
<evidence type="ECO:0000313" key="13">
    <source>
        <dbReference type="EMBL" id="PHO17123.1"/>
    </source>
</evidence>
<comment type="similarity">
    <text evidence="2 9">Belongs to the ketopantoate reductase family.</text>
</comment>
<dbReference type="SUPFAM" id="SSF51735">
    <property type="entry name" value="NAD(P)-binding Rossmann-fold domains"/>
    <property type="match status" value="1"/>
</dbReference>
<evidence type="ECO:0000313" key="12">
    <source>
        <dbReference type="EMBL" id="AXX91288.1"/>
    </source>
</evidence>